<comment type="caution">
    <text evidence="1">The sequence shown here is derived from an EMBL/GenBank/DDBJ whole genome shotgun (WGS) entry which is preliminary data.</text>
</comment>
<proteinExistence type="predicted"/>
<dbReference type="EMBL" id="JAIWYP010000014">
    <property type="protein sequence ID" value="KAH3707229.1"/>
    <property type="molecule type" value="Genomic_DNA"/>
</dbReference>
<evidence type="ECO:0000313" key="2">
    <source>
        <dbReference type="Proteomes" id="UP000828390"/>
    </source>
</evidence>
<keyword evidence="2" id="KW-1185">Reference proteome</keyword>
<evidence type="ECO:0000313" key="1">
    <source>
        <dbReference type="EMBL" id="KAH3707229.1"/>
    </source>
</evidence>
<dbReference type="Proteomes" id="UP000828390">
    <property type="component" value="Unassembled WGS sequence"/>
</dbReference>
<protein>
    <submittedName>
        <fullName evidence="1">Uncharacterized protein</fullName>
    </submittedName>
</protein>
<sequence>MQRGDNATNSVTEAMADKNSTERLHIVCRINSIPHILGFTYMKIYRVNENGNVEHLVTMQSRYADSLGYQRHALVQSSATMQAVGVNSDRNPSLGISVSVASLTCNDGLQNNCSIGYDEKQ</sequence>
<dbReference type="AlphaFoldDB" id="A0A9D3YWN9"/>
<name>A0A9D3YWN9_DREPO</name>
<gene>
    <name evidence="1" type="ORF">DPMN_066628</name>
</gene>
<organism evidence="1 2">
    <name type="scientific">Dreissena polymorpha</name>
    <name type="common">Zebra mussel</name>
    <name type="synonym">Mytilus polymorpha</name>
    <dbReference type="NCBI Taxonomy" id="45954"/>
    <lineage>
        <taxon>Eukaryota</taxon>
        <taxon>Metazoa</taxon>
        <taxon>Spiralia</taxon>
        <taxon>Lophotrochozoa</taxon>
        <taxon>Mollusca</taxon>
        <taxon>Bivalvia</taxon>
        <taxon>Autobranchia</taxon>
        <taxon>Heteroconchia</taxon>
        <taxon>Euheterodonta</taxon>
        <taxon>Imparidentia</taxon>
        <taxon>Neoheterodontei</taxon>
        <taxon>Myida</taxon>
        <taxon>Dreissenoidea</taxon>
        <taxon>Dreissenidae</taxon>
        <taxon>Dreissena</taxon>
    </lineage>
</organism>
<reference evidence="1" key="1">
    <citation type="journal article" date="2019" name="bioRxiv">
        <title>The Genome of the Zebra Mussel, Dreissena polymorpha: A Resource for Invasive Species Research.</title>
        <authorList>
            <person name="McCartney M.A."/>
            <person name="Auch B."/>
            <person name="Kono T."/>
            <person name="Mallez S."/>
            <person name="Zhang Y."/>
            <person name="Obille A."/>
            <person name="Becker A."/>
            <person name="Abrahante J.E."/>
            <person name="Garbe J."/>
            <person name="Badalamenti J.P."/>
            <person name="Herman A."/>
            <person name="Mangelson H."/>
            <person name="Liachko I."/>
            <person name="Sullivan S."/>
            <person name="Sone E.D."/>
            <person name="Koren S."/>
            <person name="Silverstein K.A.T."/>
            <person name="Beckman K.B."/>
            <person name="Gohl D.M."/>
        </authorList>
    </citation>
    <scope>NUCLEOTIDE SEQUENCE</scope>
    <source>
        <strain evidence="1">Duluth1</strain>
        <tissue evidence="1">Whole animal</tissue>
    </source>
</reference>
<accession>A0A9D3YWN9</accession>
<reference evidence="1" key="2">
    <citation type="submission" date="2020-11" db="EMBL/GenBank/DDBJ databases">
        <authorList>
            <person name="McCartney M.A."/>
            <person name="Auch B."/>
            <person name="Kono T."/>
            <person name="Mallez S."/>
            <person name="Becker A."/>
            <person name="Gohl D.M."/>
            <person name="Silverstein K.A.T."/>
            <person name="Koren S."/>
            <person name="Bechman K.B."/>
            <person name="Herman A."/>
            <person name="Abrahante J.E."/>
            <person name="Garbe J."/>
        </authorList>
    </citation>
    <scope>NUCLEOTIDE SEQUENCE</scope>
    <source>
        <strain evidence="1">Duluth1</strain>
        <tissue evidence="1">Whole animal</tissue>
    </source>
</reference>